<proteinExistence type="predicted"/>
<keyword evidence="1" id="KW-1133">Transmembrane helix</keyword>
<evidence type="ECO:0000313" key="2">
    <source>
        <dbReference type="EMBL" id="EGF27459.1"/>
    </source>
</evidence>
<comment type="caution">
    <text evidence="2">The sequence shown here is derived from an EMBL/GenBank/DDBJ whole genome shotgun (WGS) entry which is preliminary data.</text>
</comment>
<feature type="transmembrane region" description="Helical" evidence="1">
    <location>
        <begin position="48"/>
        <end position="67"/>
    </location>
</feature>
<keyword evidence="1" id="KW-0472">Membrane</keyword>
<accession>F2ASC5</accession>
<feature type="transmembrane region" description="Helical" evidence="1">
    <location>
        <begin position="12"/>
        <end position="28"/>
    </location>
</feature>
<dbReference type="EMBL" id="AFAR01000142">
    <property type="protein sequence ID" value="EGF27459.1"/>
    <property type="molecule type" value="Genomic_DNA"/>
</dbReference>
<evidence type="ECO:0000256" key="1">
    <source>
        <dbReference type="SAM" id="Phobius"/>
    </source>
</evidence>
<sequence>MGFGSFRMLNDSLLVAVATAVAIFKLMALSFNSHDFAFTASLPKRTGLFGRVCLMTALWLVAWLQLLPPAFPPVSMAKEVAASGVVSTLQNVAAERAIAMDSDRGAASVAQTLKDARELSISLDSATANRCDQAARVQFAWAHQSRVWASNGAGNSLVNLHVRLQI</sequence>
<reference evidence="2 3" key="1">
    <citation type="journal article" date="2013" name="Mar. Genomics">
        <title>Expression of sulfatases in Rhodopirellula baltica and the diversity of sulfatases in the genus Rhodopirellula.</title>
        <authorList>
            <person name="Wegner C.E."/>
            <person name="Richter-Heitmann T."/>
            <person name="Klindworth A."/>
            <person name="Klockow C."/>
            <person name="Richter M."/>
            <person name="Achstetter T."/>
            <person name="Glockner F.O."/>
            <person name="Harder J."/>
        </authorList>
    </citation>
    <scope>NUCLEOTIDE SEQUENCE [LARGE SCALE GENOMIC DNA]</scope>
    <source>
        <strain evidence="2 3">WH47</strain>
    </source>
</reference>
<dbReference type="PATRIC" id="fig|991778.3.peg.2783"/>
<gene>
    <name evidence="2" type="ORF">RBWH47_02071</name>
</gene>
<protein>
    <submittedName>
        <fullName evidence="2">Uncharacterized protein</fullName>
    </submittedName>
</protein>
<evidence type="ECO:0000313" key="3">
    <source>
        <dbReference type="Proteomes" id="UP000006222"/>
    </source>
</evidence>
<name>F2ASC5_RHOBT</name>
<keyword evidence="1" id="KW-0812">Transmembrane</keyword>
<organism evidence="2 3">
    <name type="scientific">Rhodopirellula baltica WH47</name>
    <dbReference type="NCBI Taxonomy" id="991778"/>
    <lineage>
        <taxon>Bacteria</taxon>
        <taxon>Pseudomonadati</taxon>
        <taxon>Planctomycetota</taxon>
        <taxon>Planctomycetia</taxon>
        <taxon>Pirellulales</taxon>
        <taxon>Pirellulaceae</taxon>
        <taxon>Rhodopirellula</taxon>
    </lineage>
</organism>
<dbReference type="AlphaFoldDB" id="F2ASC5"/>
<dbReference type="Proteomes" id="UP000006222">
    <property type="component" value="Unassembled WGS sequence"/>
</dbReference>